<dbReference type="AlphaFoldDB" id="A0ABD4ZZ57"/>
<sequence>MTLENLLISNSNAFFTRKTKQQLIEDEFQRQFKKDLMSTKKAANCANSQRPIKYVKPKEL</sequence>
<dbReference type="RefSeq" id="WP_262333832.1">
    <property type="nucleotide sequence ID" value="NZ_JANZQG010000004.1"/>
</dbReference>
<name>A0ABD4ZZ57_9LACO</name>
<gene>
    <name evidence="1" type="ORF">Q4436_01685</name>
</gene>
<accession>A0ABD4ZZ57</accession>
<evidence type="ECO:0000313" key="1">
    <source>
        <dbReference type="EMBL" id="MDO6360831.1"/>
    </source>
</evidence>
<comment type="caution">
    <text evidence="1">The sequence shown here is derived from an EMBL/GenBank/DDBJ whole genome shotgun (WGS) entry which is preliminary data.</text>
</comment>
<protein>
    <submittedName>
        <fullName evidence="1">Uncharacterized protein</fullName>
    </submittedName>
</protein>
<proteinExistence type="predicted"/>
<dbReference type="Proteomes" id="UP001169713">
    <property type="component" value="Unassembled WGS sequence"/>
</dbReference>
<reference evidence="1" key="1">
    <citation type="submission" date="2023-07" db="EMBL/GenBank/DDBJ databases">
        <title>Whole Genome Sequencing of Colonoscopy isolates.</title>
        <authorList>
            <person name="Surve S.V."/>
            <person name="Valls R.A."/>
            <person name="Barrak K.E."/>
            <person name="Gardner T.B."/>
            <person name="O'Toole G.A."/>
        </authorList>
    </citation>
    <scope>NUCLEOTIDE SEQUENCE</scope>
    <source>
        <strain evidence="1">GP0003</strain>
    </source>
</reference>
<organism evidence="1 2">
    <name type="scientific">Lactobacillus paragasseri</name>
    <dbReference type="NCBI Taxonomy" id="2107999"/>
    <lineage>
        <taxon>Bacteria</taxon>
        <taxon>Bacillati</taxon>
        <taxon>Bacillota</taxon>
        <taxon>Bacilli</taxon>
        <taxon>Lactobacillales</taxon>
        <taxon>Lactobacillaceae</taxon>
        <taxon>Lactobacillus</taxon>
    </lineage>
</organism>
<evidence type="ECO:0000313" key="2">
    <source>
        <dbReference type="Proteomes" id="UP001169713"/>
    </source>
</evidence>
<dbReference type="EMBL" id="JAUONS010000001">
    <property type="protein sequence ID" value="MDO6360831.1"/>
    <property type="molecule type" value="Genomic_DNA"/>
</dbReference>